<evidence type="ECO:0000256" key="2">
    <source>
        <dbReference type="ARBA" id="ARBA00023194"/>
    </source>
</evidence>
<comment type="caution">
    <text evidence="5">The sequence shown here is derived from an EMBL/GenBank/DDBJ whole genome shotgun (WGS) entry which is preliminary data.</text>
</comment>
<dbReference type="InterPro" id="IPR050426">
    <property type="entry name" value="Glycosyltransferase_28"/>
</dbReference>
<name>A0ABV6MU55_9PSEU</name>
<dbReference type="SUPFAM" id="SSF53756">
    <property type="entry name" value="UDP-Glycosyltransferase/glycogen phosphorylase"/>
    <property type="match status" value="1"/>
</dbReference>
<dbReference type="Proteomes" id="UP001589810">
    <property type="component" value="Unassembled WGS sequence"/>
</dbReference>
<sequence>MSRVVIAAMGTRGDVVPLAGLGDRLRRAGHEVAVATAEAFRGLVEPAGLEFRRLPGDPEGGAQTEAYKQYFEKGHSSRTLKELIPSMVEDMRQMGRPLAEAAKDADVLLTGFPTEQLAYQVGLGLGIPTAGAFLVPLAPTGEFPPPPLPMRSLGRLGNRLTWALAAEGARMFQGVVNDLRRDLSLPPTTPKAVRREQHERRWPILHGFSEHVVPRPRDWRPGLDVVGYWFAPMRNWEPPARLRDFLADGPPPVYFGYGSGSENVAGRLAEITATVARKAGVRAVVSNLDVDGDDMISVGHVDFDWLFPRMQALVHHGGAGTTALGLWSGTPAVTVPMFVDQHFWGARLVKLGASPDSIPYQKLHRQKLDPDRLVAAVRGVIGDGSYRARTQHLSARIQDEDGPEAVVRLVNQLAAAQGVR</sequence>
<proteinExistence type="predicted"/>
<feature type="domain" description="Erythromycin biosynthesis protein CIII-like C-terminal" evidence="4">
    <location>
        <begin position="293"/>
        <end position="410"/>
    </location>
</feature>
<dbReference type="CDD" id="cd03784">
    <property type="entry name" value="GT1_Gtf-like"/>
    <property type="match status" value="1"/>
</dbReference>
<evidence type="ECO:0000259" key="4">
    <source>
        <dbReference type="Pfam" id="PF06722"/>
    </source>
</evidence>
<organism evidence="5 6">
    <name type="scientific">Kutzneria chonburiensis</name>
    <dbReference type="NCBI Taxonomy" id="1483604"/>
    <lineage>
        <taxon>Bacteria</taxon>
        <taxon>Bacillati</taxon>
        <taxon>Actinomycetota</taxon>
        <taxon>Actinomycetes</taxon>
        <taxon>Pseudonocardiales</taxon>
        <taxon>Pseudonocardiaceae</taxon>
        <taxon>Kutzneria</taxon>
    </lineage>
</organism>
<dbReference type="PANTHER" id="PTHR48050">
    <property type="entry name" value="STEROL 3-BETA-GLUCOSYLTRANSFERASE"/>
    <property type="match status" value="1"/>
</dbReference>
<dbReference type="Pfam" id="PF06722">
    <property type="entry name" value="EryCIII-like_C"/>
    <property type="match status" value="1"/>
</dbReference>
<dbReference type="EMBL" id="JBHLUD010000007">
    <property type="protein sequence ID" value="MFC0543846.1"/>
    <property type="molecule type" value="Genomic_DNA"/>
</dbReference>
<evidence type="ECO:0000313" key="6">
    <source>
        <dbReference type="Proteomes" id="UP001589810"/>
    </source>
</evidence>
<feature type="domain" description="Glycosyltransferase family 28 N-terminal" evidence="3">
    <location>
        <begin position="4"/>
        <end position="82"/>
    </location>
</feature>
<evidence type="ECO:0000256" key="1">
    <source>
        <dbReference type="ARBA" id="ARBA00004660"/>
    </source>
</evidence>
<dbReference type="PANTHER" id="PTHR48050:SF13">
    <property type="entry name" value="STEROL 3-BETA-GLUCOSYLTRANSFERASE UGT80A2"/>
    <property type="match status" value="1"/>
</dbReference>
<protein>
    <submittedName>
        <fullName evidence="5">Glycosyltransferase</fullName>
    </submittedName>
</protein>
<keyword evidence="2" id="KW-0045">Antibiotic biosynthesis</keyword>
<dbReference type="Gene3D" id="3.40.50.2000">
    <property type="entry name" value="Glycogen Phosphorylase B"/>
    <property type="match status" value="2"/>
</dbReference>
<gene>
    <name evidence="5" type="ORF">ACFFH7_20250</name>
</gene>
<dbReference type="InterPro" id="IPR004276">
    <property type="entry name" value="GlycoTrans_28_N"/>
</dbReference>
<dbReference type="Pfam" id="PF03033">
    <property type="entry name" value="Glyco_transf_28"/>
    <property type="match status" value="1"/>
</dbReference>
<keyword evidence="6" id="KW-1185">Reference proteome</keyword>
<accession>A0ABV6MU55</accession>
<dbReference type="RefSeq" id="WP_273935329.1">
    <property type="nucleotide sequence ID" value="NZ_CP097263.1"/>
</dbReference>
<dbReference type="InterPro" id="IPR002213">
    <property type="entry name" value="UDP_glucos_trans"/>
</dbReference>
<comment type="pathway">
    <text evidence="1">Antibiotic biosynthesis; vancomycin biosynthesis.</text>
</comment>
<reference evidence="5 6" key="1">
    <citation type="submission" date="2024-09" db="EMBL/GenBank/DDBJ databases">
        <authorList>
            <person name="Sun Q."/>
            <person name="Mori K."/>
        </authorList>
    </citation>
    <scope>NUCLEOTIDE SEQUENCE [LARGE SCALE GENOMIC DNA]</scope>
    <source>
        <strain evidence="5 6">TBRC 1432</strain>
    </source>
</reference>
<evidence type="ECO:0000313" key="5">
    <source>
        <dbReference type="EMBL" id="MFC0543846.1"/>
    </source>
</evidence>
<evidence type="ECO:0000259" key="3">
    <source>
        <dbReference type="Pfam" id="PF03033"/>
    </source>
</evidence>
<dbReference type="InterPro" id="IPR010610">
    <property type="entry name" value="EryCIII-like_C"/>
</dbReference>